<dbReference type="SUPFAM" id="SSF52540">
    <property type="entry name" value="P-loop containing nucleoside triphosphate hydrolases"/>
    <property type="match status" value="2"/>
</dbReference>
<keyword evidence="1" id="KW-0813">Transport</keyword>
<dbReference type="Gene3D" id="2.40.50.140">
    <property type="entry name" value="Nucleic acid-binding proteins"/>
    <property type="match status" value="1"/>
</dbReference>
<dbReference type="SUPFAM" id="SSF50331">
    <property type="entry name" value="MOP-like"/>
    <property type="match status" value="1"/>
</dbReference>
<reference evidence="5" key="1">
    <citation type="submission" date="2022-09" db="EMBL/GenBank/DDBJ databases">
        <title>Novel Mycoplasma species identified in domestic and wild animals.</title>
        <authorList>
            <person name="Volokhov D.V."/>
            <person name="Furtak V.A."/>
            <person name="Zagorodnyaya T.A."/>
        </authorList>
    </citation>
    <scope>NUCLEOTIDE SEQUENCE</scope>
    <source>
        <strain evidence="5">Oakley</strain>
    </source>
</reference>
<evidence type="ECO:0000256" key="1">
    <source>
        <dbReference type="ARBA" id="ARBA00022448"/>
    </source>
</evidence>
<dbReference type="InterPro" id="IPR047641">
    <property type="entry name" value="ABC_transpr_MalK/UgpC-like"/>
</dbReference>
<dbReference type="Gene3D" id="2.40.50.100">
    <property type="match status" value="1"/>
</dbReference>
<gene>
    <name evidence="5" type="ORF">N7548_00735</name>
</gene>
<name>A0ABT2Y3P1_9MOLU</name>
<dbReference type="InterPro" id="IPR027417">
    <property type="entry name" value="P-loop_NTPase"/>
</dbReference>
<dbReference type="SMART" id="SM00382">
    <property type="entry name" value="AAA"/>
    <property type="match status" value="1"/>
</dbReference>
<dbReference type="InterPro" id="IPR017871">
    <property type="entry name" value="ABC_transporter-like_CS"/>
</dbReference>
<evidence type="ECO:0000256" key="2">
    <source>
        <dbReference type="ARBA" id="ARBA00022741"/>
    </source>
</evidence>
<accession>A0ABT2Y3P1</accession>
<dbReference type="GO" id="GO:0005524">
    <property type="term" value="F:ATP binding"/>
    <property type="evidence" value="ECO:0007669"/>
    <property type="project" value="UniProtKB-KW"/>
</dbReference>
<dbReference type="Pfam" id="PF00005">
    <property type="entry name" value="ABC_tran"/>
    <property type="match status" value="2"/>
</dbReference>
<dbReference type="PROSITE" id="PS50893">
    <property type="entry name" value="ABC_TRANSPORTER_2"/>
    <property type="match status" value="1"/>
</dbReference>
<keyword evidence="6" id="KW-1185">Reference proteome</keyword>
<sequence length="540" mass="62134">MPEIILKNLTKRWNGFYAVDNLNLVIEDNSFITLLGPSGCGKTTTLRMIAGLETPTEGSIQIGGVTVFDSEKGINIPANKRKVGFLFQNYALWPNMTVYENISFGLKNIKEEMPVYDFVIMNNNRMIEILNRMQEFTNVLKDCEDADGKLIVNTAKLKLIDKYQISQYTATTLMDYYQNKKLDSKEIITNLLSANNKRIDEYKAKFISITEDYRLIKDGKIIVKNRKLDKEEIDLRVREVSRIVKIGMFMDRYPNELSGGQQQRVAIARTLAPKPQVLFMDEPLSNLDAKLRLEMRTELQRLHIETNSTFIYVTHDQLEAMTLSTKICLLENGLLQQYEKPLSIYEKPTNLFVSDFIGTPSINLINAHGVYQKDVFNLTIWDDHTVQFIPKNFKNYEQWYKQSLSEVSENMKKVYKVEKANKDRAFQYPIAKITEEYGSIKEDNQLNEQDFVIGVRPEFLNINDKGAFSGEIYSSMPTGMETTVRVNVGNYLLTGVVFGDVTFEIGSKINFDFDTENILIFSRKTQKLICKGQLILTSEN</sequence>
<keyword evidence="2" id="KW-0547">Nucleotide-binding</keyword>
<evidence type="ECO:0000313" key="6">
    <source>
        <dbReference type="Proteomes" id="UP001177160"/>
    </source>
</evidence>
<evidence type="ECO:0000259" key="4">
    <source>
        <dbReference type="PROSITE" id="PS50893"/>
    </source>
</evidence>
<evidence type="ECO:0000256" key="3">
    <source>
        <dbReference type="ARBA" id="ARBA00022840"/>
    </source>
</evidence>
<keyword evidence="3 5" id="KW-0067">ATP-binding</keyword>
<dbReference type="PROSITE" id="PS00211">
    <property type="entry name" value="ABC_TRANSPORTER_1"/>
    <property type="match status" value="1"/>
</dbReference>
<dbReference type="InterPro" id="IPR008995">
    <property type="entry name" value="Mo/tungstate-bd_C_term_dom"/>
</dbReference>
<dbReference type="RefSeq" id="WP_263607464.1">
    <property type="nucleotide sequence ID" value="NZ_JAOVQM010000001.1"/>
</dbReference>
<organism evidence="5 6">
    <name type="scientific">Paracholeplasma manati</name>
    <dbReference type="NCBI Taxonomy" id="591373"/>
    <lineage>
        <taxon>Bacteria</taxon>
        <taxon>Bacillati</taxon>
        <taxon>Mycoplasmatota</taxon>
        <taxon>Mollicutes</taxon>
        <taxon>Acholeplasmatales</taxon>
        <taxon>Acholeplasmataceae</taxon>
        <taxon>Paracholeplasma</taxon>
    </lineage>
</organism>
<dbReference type="PANTHER" id="PTHR43875:SF1">
    <property type="entry name" value="OSMOPROTECTIVE COMPOUNDS UPTAKE ATP-BINDING PROTEIN GGTA"/>
    <property type="match status" value="1"/>
</dbReference>
<proteinExistence type="predicted"/>
<dbReference type="Proteomes" id="UP001177160">
    <property type="component" value="Unassembled WGS sequence"/>
</dbReference>
<protein>
    <submittedName>
        <fullName evidence="5">ATP-binding cassette domain-containing protein</fullName>
    </submittedName>
</protein>
<dbReference type="EMBL" id="JAOVQM010000001">
    <property type="protein sequence ID" value="MCV2231352.1"/>
    <property type="molecule type" value="Genomic_DNA"/>
</dbReference>
<dbReference type="InterPro" id="IPR003593">
    <property type="entry name" value="AAA+_ATPase"/>
</dbReference>
<dbReference type="PANTHER" id="PTHR43875">
    <property type="entry name" value="MALTODEXTRIN IMPORT ATP-BINDING PROTEIN MSMX"/>
    <property type="match status" value="1"/>
</dbReference>
<dbReference type="InterPro" id="IPR003439">
    <property type="entry name" value="ABC_transporter-like_ATP-bd"/>
</dbReference>
<comment type="caution">
    <text evidence="5">The sequence shown here is derived from an EMBL/GenBank/DDBJ whole genome shotgun (WGS) entry which is preliminary data.</text>
</comment>
<feature type="domain" description="ABC transporter" evidence="4">
    <location>
        <begin position="4"/>
        <end position="357"/>
    </location>
</feature>
<dbReference type="InterPro" id="IPR012340">
    <property type="entry name" value="NA-bd_OB-fold"/>
</dbReference>
<dbReference type="Gene3D" id="3.40.50.300">
    <property type="entry name" value="P-loop containing nucleotide triphosphate hydrolases"/>
    <property type="match status" value="2"/>
</dbReference>
<evidence type="ECO:0000313" key="5">
    <source>
        <dbReference type="EMBL" id="MCV2231352.1"/>
    </source>
</evidence>